<dbReference type="InterPro" id="IPR000182">
    <property type="entry name" value="GNAT_dom"/>
</dbReference>
<feature type="domain" description="N-acetyltransferase" evidence="1">
    <location>
        <begin position="4"/>
        <end position="170"/>
    </location>
</feature>
<protein>
    <recommendedName>
        <fullName evidence="1">N-acetyltransferase domain-containing protein</fullName>
    </recommendedName>
</protein>
<dbReference type="EMBL" id="VXIV02002766">
    <property type="protein sequence ID" value="KAF6023064.1"/>
    <property type="molecule type" value="Genomic_DNA"/>
</dbReference>
<dbReference type="Proteomes" id="UP000593567">
    <property type="component" value="Unassembled WGS sequence"/>
</dbReference>
<sequence length="170" mass="19571">MNAPLVVAVDTDTQEVVGFMWNQIVNRDFDAEWVGPAGLRGYGSYPVEEHQQQVDAYLEFWKMLSDRGNFFDHFKVDELFDLIFLSVLKEYRHRGIGSKLMSKSLEIAKELGYKVAFSNFTSKYSYSIACSMGFTPIAELDYKTHYRNYSTIPKEIAEIHDKAVAMGKRL</sequence>
<dbReference type="GO" id="GO:0008080">
    <property type="term" value="F:N-acetyltransferase activity"/>
    <property type="evidence" value="ECO:0007669"/>
    <property type="project" value="TreeGrafter"/>
</dbReference>
<organism evidence="2 3">
    <name type="scientific">Bugula neritina</name>
    <name type="common">Brown bryozoan</name>
    <name type="synonym">Sertularia neritina</name>
    <dbReference type="NCBI Taxonomy" id="10212"/>
    <lineage>
        <taxon>Eukaryota</taxon>
        <taxon>Metazoa</taxon>
        <taxon>Spiralia</taxon>
        <taxon>Lophotrochozoa</taxon>
        <taxon>Bryozoa</taxon>
        <taxon>Gymnolaemata</taxon>
        <taxon>Cheilostomatida</taxon>
        <taxon>Flustrina</taxon>
        <taxon>Buguloidea</taxon>
        <taxon>Bugulidae</taxon>
        <taxon>Bugula</taxon>
    </lineage>
</organism>
<dbReference type="CDD" id="cd04301">
    <property type="entry name" value="NAT_SF"/>
    <property type="match status" value="1"/>
</dbReference>
<proteinExistence type="predicted"/>
<dbReference type="Gene3D" id="3.40.630.30">
    <property type="match status" value="1"/>
</dbReference>
<comment type="caution">
    <text evidence="2">The sequence shown here is derived from an EMBL/GenBank/DDBJ whole genome shotgun (WGS) entry which is preliminary data.</text>
</comment>
<keyword evidence="3" id="KW-1185">Reference proteome</keyword>
<evidence type="ECO:0000313" key="3">
    <source>
        <dbReference type="Proteomes" id="UP000593567"/>
    </source>
</evidence>
<evidence type="ECO:0000313" key="2">
    <source>
        <dbReference type="EMBL" id="KAF6023064.1"/>
    </source>
</evidence>
<dbReference type="PANTHER" id="PTHR20905:SF28">
    <property type="entry name" value="GH28833P-RELATED"/>
    <property type="match status" value="1"/>
</dbReference>
<dbReference type="OrthoDB" id="2115692at2759"/>
<name>A0A7J7JBN8_BUGNE</name>
<accession>A0A7J7JBN8</accession>
<dbReference type="PANTHER" id="PTHR20905">
    <property type="entry name" value="N-ACETYLTRANSFERASE-RELATED"/>
    <property type="match status" value="1"/>
</dbReference>
<dbReference type="Pfam" id="PF00583">
    <property type="entry name" value="Acetyltransf_1"/>
    <property type="match status" value="1"/>
</dbReference>
<gene>
    <name evidence="2" type="ORF">EB796_018631</name>
</gene>
<dbReference type="InterPro" id="IPR016181">
    <property type="entry name" value="Acyl_CoA_acyltransferase"/>
</dbReference>
<dbReference type="PROSITE" id="PS51186">
    <property type="entry name" value="GNAT"/>
    <property type="match status" value="1"/>
</dbReference>
<dbReference type="AlphaFoldDB" id="A0A7J7JBN8"/>
<evidence type="ECO:0000259" key="1">
    <source>
        <dbReference type="PROSITE" id="PS51186"/>
    </source>
</evidence>
<reference evidence="2" key="1">
    <citation type="submission" date="2020-06" db="EMBL/GenBank/DDBJ databases">
        <title>Draft genome of Bugula neritina, a colonial animal packing powerful symbionts and potential medicines.</title>
        <authorList>
            <person name="Rayko M."/>
        </authorList>
    </citation>
    <scope>NUCLEOTIDE SEQUENCE [LARGE SCALE GENOMIC DNA]</scope>
    <source>
        <strain evidence="2">Kwan_BN1</strain>
    </source>
</reference>
<dbReference type="SUPFAM" id="SSF55729">
    <property type="entry name" value="Acyl-CoA N-acyltransferases (Nat)"/>
    <property type="match status" value="1"/>
</dbReference>